<dbReference type="Gene3D" id="1.10.10.10">
    <property type="entry name" value="Winged helix-like DNA-binding domain superfamily/Winged helix DNA-binding domain"/>
    <property type="match status" value="1"/>
</dbReference>
<dbReference type="RefSeq" id="WP_162074014.1">
    <property type="nucleotide sequence ID" value="NZ_CACVBY010000095.1"/>
</dbReference>
<keyword evidence="2" id="KW-1185">Reference proteome</keyword>
<dbReference type="AlphaFoldDB" id="A0A6N4XU05"/>
<evidence type="ECO:0000313" key="2">
    <source>
        <dbReference type="Proteomes" id="UP000445309"/>
    </source>
</evidence>
<sequence>MQTNKKPTTRNNKGLQKLTESETKINSVLSLKKITEKDLEILDEAERVKLYQVMTDKFNELRGDDRDDFYEKIEAVTAPESKNQLWELNHNSIIWGISAFINEYGRMPSKTEIATKTELSRQTVHKHLKEYQNNSLYLENQQQFQFMQSKVLARVFQFAINGDIKACRLYLECTGGLKNTSSGNTGSNINNNTLIQNQNNYIQIGGTILNQEIIQNLKPEQISTIEGILKTFEMKETD</sequence>
<evidence type="ECO:0000313" key="1">
    <source>
        <dbReference type="EMBL" id="CAA7392070.1"/>
    </source>
</evidence>
<reference evidence="1 2" key="1">
    <citation type="submission" date="2020-01" db="EMBL/GenBank/DDBJ databases">
        <authorList>
            <person name="Rodrigo-Torres L."/>
            <person name="Arahal R. D."/>
            <person name="Lucena T."/>
        </authorList>
    </citation>
    <scope>NUCLEOTIDE SEQUENCE [LARGE SCALE GENOMIC DNA]</scope>
    <source>
        <strain evidence="1 2">CECT 9393</strain>
    </source>
</reference>
<gene>
    <name evidence="1" type="ORF">CHRY9393_03033</name>
</gene>
<dbReference type="InterPro" id="IPR036388">
    <property type="entry name" value="WH-like_DNA-bd_sf"/>
</dbReference>
<accession>A0A6N4XU05</accession>
<proteinExistence type="predicted"/>
<name>A0A6N4XU05_9FLAO</name>
<protein>
    <submittedName>
        <fullName evidence="1">Uncharacterized protein</fullName>
    </submittedName>
</protein>
<organism evidence="1 2">
    <name type="scientific">Chryseobacterium fistulae</name>
    <dbReference type="NCBI Taxonomy" id="2675058"/>
    <lineage>
        <taxon>Bacteria</taxon>
        <taxon>Pseudomonadati</taxon>
        <taxon>Bacteroidota</taxon>
        <taxon>Flavobacteriia</taxon>
        <taxon>Flavobacteriales</taxon>
        <taxon>Weeksellaceae</taxon>
        <taxon>Chryseobacterium group</taxon>
        <taxon>Chryseobacterium</taxon>
    </lineage>
</organism>
<dbReference type="Proteomes" id="UP000445309">
    <property type="component" value="Unassembled WGS sequence"/>
</dbReference>
<dbReference type="EMBL" id="CACVBY010000095">
    <property type="protein sequence ID" value="CAA7392070.1"/>
    <property type="molecule type" value="Genomic_DNA"/>
</dbReference>